<keyword evidence="7 16" id="KW-0732">Signal</keyword>
<evidence type="ECO:0000256" key="3">
    <source>
        <dbReference type="ARBA" id="ARBA00022448"/>
    </source>
</evidence>
<keyword evidence="11 14" id="KW-0472">Membrane</keyword>
<evidence type="ECO:0000259" key="17">
    <source>
        <dbReference type="Pfam" id="PF00593"/>
    </source>
</evidence>
<gene>
    <name evidence="19" type="ORF">ACFOSS_13990</name>
</gene>
<keyword evidence="12 19" id="KW-0675">Receptor</keyword>
<name>A0ABV8CQT2_9GAMM</name>
<keyword evidence="10 15" id="KW-0798">TonB box</keyword>
<evidence type="ECO:0000256" key="10">
    <source>
        <dbReference type="ARBA" id="ARBA00023077"/>
    </source>
</evidence>
<evidence type="ECO:0000256" key="4">
    <source>
        <dbReference type="ARBA" id="ARBA00022452"/>
    </source>
</evidence>
<dbReference type="SUPFAM" id="SSF56935">
    <property type="entry name" value="Porins"/>
    <property type="match status" value="1"/>
</dbReference>
<evidence type="ECO:0000256" key="12">
    <source>
        <dbReference type="ARBA" id="ARBA00023170"/>
    </source>
</evidence>
<comment type="similarity">
    <text evidence="2 14 15">Belongs to the TonB-dependent receptor family.</text>
</comment>
<evidence type="ECO:0000256" key="6">
    <source>
        <dbReference type="ARBA" id="ARBA00022692"/>
    </source>
</evidence>
<evidence type="ECO:0000256" key="2">
    <source>
        <dbReference type="ARBA" id="ARBA00009810"/>
    </source>
</evidence>
<keyword evidence="6 14" id="KW-0812">Transmembrane</keyword>
<evidence type="ECO:0000256" key="16">
    <source>
        <dbReference type="SAM" id="SignalP"/>
    </source>
</evidence>
<dbReference type="Gene3D" id="2.170.130.10">
    <property type="entry name" value="TonB-dependent receptor, plug domain"/>
    <property type="match status" value="1"/>
</dbReference>
<dbReference type="Gene3D" id="2.40.170.20">
    <property type="entry name" value="TonB-dependent receptor, beta-barrel domain"/>
    <property type="match status" value="1"/>
</dbReference>
<evidence type="ECO:0000256" key="11">
    <source>
        <dbReference type="ARBA" id="ARBA00023136"/>
    </source>
</evidence>
<evidence type="ECO:0000256" key="13">
    <source>
        <dbReference type="ARBA" id="ARBA00023237"/>
    </source>
</evidence>
<dbReference type="CDD" id="cd01347">
    <property type="entry name" value="ligand_gated_channel"/>
    <property type="match status" value="1"/>
</dbReference>
<evidence type="ECO:0000259" key="18">
    <source>
        <dbReference type="Pfam" id="PF07715"/>
    </source>
</evidence>
<reference evidence="20" key="1">
    <citation type="journal article" date="2019" name="Int. J. Syst. Evol. Microbiol.">
        <title>The Global Catalogue of Microorganisms (GCM) 10K type strain sequencing project: providing services to taxonomists for standard genome sequencing and annotation.</title>
        <authorList>
            <consortium name="The Broad Institute Genomics Platform"/>
            <consortium name="The Broad Institute Genome Sequencing Center for Infectious Disease"/>
            <person name="Wu L."/>
            <person name="Ma J."/>
        </authorList>
    </citation>
    <scope>NUCLEOTIDE SEQUENCE [LARGE SCALE GENOMIC DNA]</scope>
    <source>
        <strain evidence="20">CCUG 54939</strain>
    </source>
</reference>
<evidence type="ECO:0000256" key="7">
    <source>
        <dbReference type="ARBA" id="ARBA00022729"/>
    </source>
</evidence>
<keyword evidence="4 14" id="KW-1134">Transmembrane beta strand</keyword>
<keyword evidence="20" id="KW-1185">Reference proteome</keyword>
<evidence type="ECO:0000256" key="15">
    <source>
        <dbReference type="RuleBase" id="RU003357"/>
    </source>
</evidence>
<dbReference type="PROSITE" id="PS52016">
    <property type="entry name" value="TONB_DEPENDENT_REC_3"/>
    <property type="match status" value="1"/>
</dbReference>
<dbReference type="Proteomes" id="UP001595692">
    <property type="component" value="Unassembled WGS sequence"/>
</dbReference>
<dbReference type="InterPro" id="IPR010105">
    <property type="entry name" value="TonB_sidphr_rcpt"/>
</dbReference>
<keyword evidence="9" id="KW-0406">Ion transport</keyword>
<protein>
    <submittedName>
        <fullName evidence="19">TonB-dependent siderophore receptor</fullName>
    </submittedName>
</protein>
<evidence type="ECO:0000313" key="19">
    <source>
        <dbReference type="EMBL" id="MFC3914562.1"/>
    </source>
</evidence>
<feature type="domain" description="TonB-dependent receptor plug" evidence="18">
    <location>
        <begin position="76"/>
        <end position="180"/>
    </location>
</feature>
<feature type="signal peptide" evidence="16">
    <location>
        <begin position="1"/>
        <end position="38"/>
    </location>
</feature>
<keyword evidence="3 14" id="KW-0813">Transport</keyword>
<evidence type="ECO:0000256" key="1">
    <source>
        <dbReference type="ARBA" id="ARBA00004571"/>
    </source>
</evidence>
<organism evidence="19 20">
    <name type="scientific">Pseudaeromonas sharmana</name>
    <dbReference type="NCBI Taxonomy" id="328412"/>
    <lineage>
        <taxon>Bacteria</taxon>
        <taxon>Pseudomonadati</taxon>
        <taxon>Pseudomonadota</taxon>
        <taxon>Gammaproteobacteria</taxon>
        <taxon>Aeromonadales</taxon>
        <taxon>Aeromonadaceae</taxon>
        <taxon>Pseudaeromonas</taxon>
    </lineage>
</organism>
<dbReference type="Pfam" id="PF07715">
    <property type="entry name" value="Plug"/>
    <property type="match status" value="1"/>
</dbReference>
<accession>A0ABV8CQT2</accession>
<dbReference type="InterPro" id="IPR012910">
    <property type="entry name" value="Plug_dom"/>
</dbReference>
<dbReference type="InterPro" id="IPR037066">
    <property type="entry name" value="Plug_dom_sf"/>
</dbReference>
<dbReference type="EMBL" id="JBHSAF010000014">
    <property type="protein sequence ID" value="MFC3914562.1"/>
    <property type="molecule type" value="Genomic_DNA"/>
</dbReference>
<keyword evidence="13 14" id="KW-0998">Cell outer membrane</keyword>
<sequence length="727" mass="79286">MPEQIVLATRSQLPSSRNPLRLTTLGCLIPALLTPVFAAEQTVTLDTVNVEASAVSDEAATSRKVSTGSTKTATPLSKTPQSVSVVTAADIEEKGADSVAEALNYSSGLVTNYRGTSNRNDEVMARGMGGYLPQYLDGISFASGSSGASLSPQVDPWLLEKIELIHGPASVLYGQSAPGGLLSLTSKRPTATPLHKLEIGYGSDNQRLAAFDLAGPATDSATVLYRLTGLTRARDGQEQFVEEERYAIAPAVTFLPNDQFSFTLLASLQKDPDAGYRNFLPAEGTVLPNANGSIPSDFFASDPNWEHASRKQNSIGYLMEYLVNNQLTLRQTARYTHLTQQTKTVIYDSWADSSQTVMNRWAQKFDDKVISAGLDNQAQYQLQTGAVAHTLLAGVDYKRYQYDNKSWSDRDADSDLDLDWTHPQYGLDTSKISLSAVTDELQKRKQLGVYLQDQMSVGRWDLVLSGRHDHADISVEDRLDGTRIDTTASKSTGRAGLLYTFDNGLAPYVSYGTSFEPITTTDANGELFEPTTARQSEVGIKYAPKERDLQATVAVFDLHQENVVTTNSQTRLSEQTGEVGSKGVEVESRLGLTEALTWTAAYAYTDSKTLKSENPAEVGLKTQYIPRHAASTWLNYQFDMGLTTGAGVRYVGETYSRNNRITVPDYTLADLALGYDLGKASSSLKGAKAQLTVNNLFDHEYVSSCSATWACFYGEGRSAMAKIGYSW</sequence>
<comment type="caution">
    <text evidence="19">The sequence shown here is derived from an EMBL/GenBank/DDBJ whole genome shotgun (WGS) entry which is preliminary data.</text>
</comment>
<keyword evidence="8" id="KW-0408">Iron</keyword>
<evidence type="ECO:0000256" key="14">
    <source>
        <dbReference type="PROSITE-ProRule" id="PRU01360"/>
    </source>
</evidence>
<comment type="subcellular location">
    <subcellularLocation>
        <location evidence="1 14">Cell outer membrane</location>
        <topology evidence="1 14">Multi-pass membrane protein</topology>
    </subcellularLocation>
</comment>
<dbReference type="InterPro" id="IPR000531">
    <property type="entry name" value="Beta-barrel_TonB"/>
</dbReference>
<feature type="domain" description="TonB-dependent receptor-like beta-barrel" evidence="17">
    <location>
        <begin position="267"/>
        <end position="696"/>
    </location>
</feature>
<evidence type="ECO:0000256" key="8">
    <source>
        <dbReference type="ARBA" id="ARBA00023004"/>
    </source>
</evidence>
<proteinExistence type="inferred from homology"/>
<evidence type="ECO:0000313" key="20">
    <source>
        <dbReference type="Proteomes" id="UP001595692"/>
    </source>
</evidence>
<dbReference type="PANTHER" id="PTHR32552:SF68">
    <property type="entry name" value="FERRICHROME OUTER MEMBRANE TRANSPORTER_PHAGE RECEPTOR"/>
    <property type="match status" value="1"/>
</dbReference>
<feature type="chain" id="PRO_5045652499" evidence="16">
    <location>
        <begin position="39"/>
        <end position="727"/>
    </location>
</feature>
<evidence type="ECO:0000256" key="5">
    <source>
        <dbReference type="ARBA" id="ARBA00022496"/>
    </source>
</evidence>
<dbReference type="InterPro" id="IPR039426">
    <property type="entry name" value="TonB-dep_rcpt-like"/>
</dbReference>
<dbReference type="InterPro" id="IPR036942">
    <property type="entry name" value="Beta-barrel_TonB_sf"/>
</dbReference>
<dbReference type="PANTHER" id="PTHR32552">
    <property type="entry name" value="FERRICHROME IRON RECEPTOR-RELATED"/>
    <property type="match status" value="1"/>
</dbReference>
<dbReference type="Pfam" id="PF00593">
    <property type="entry name" value="TonB_dep_Rec_b-barrel"/>
    <property type="match status" value="1"/>
</dbReference>
<keyword evidence="5" id="KW-0410">Iron transport</keyword>
<dbReference type="NCBIfam" id="TIGR01783">
    <property type="entry name" value="TonB-siderophor"/>
    <property type="match status" value="1"/>
</dbReference>
<dbReference type="RefSeq" id="WP_377153558.1">
    <property type="nucleotide sequence ID" value="NZ_JBHSAF010000014.1"/>
</dbReference>
<evidence type="ECO:0000256" key="9">
    <source>
        <dbReference type="ARBA" id="ARBA00023065"/>
    </source>
</evidence>